<dbReference type="AlphaFoldDB" id="A0A9W6GVR9"/>
<dbReference type="InterPro" id="IPR013689">
    <property type="entry name" value="RNA_helicase_ATP-dep_HrpB_C"/>
</dbReference>
<dbReference type="Gene3D" id="1.20.120.1080">
    <property type="match status" value="1"/>
</dbReference>
<name>A0A9W6GVR9_9HYPH</name>
<keyword evidence="2" id="KW-0378">Hydrolase</keyword>
<dbReference type="Gene3D" id="3.40.50.300">
    <property type="entry name" value="P-loop containing nucleotide triphosphate hydrolases"/>
    <property type="match status" value="2"/>
</dbReference>
<dbReference type="CDD" id="cd17990">
    <property type="entry name" value="DEXHc_HrpB"/>
    <property type="match status" value="1"/>
</dbReference>
<dbReference type="InterPro" id="IPR027417">
    <property type="entry name" value="P-loop_NTPase"/>
</dbReference>
<gene>
    <name evidence="8" type="primary">hrpB</name>
    <name evidence="8" type="ORF">LMG27198_27420</name>
</gene>
<dbReference type="GO" id="GO:0016787">
    <property type="term" value="F:hydrolase activity"/>
    <property type="evidence" value="ECO:0007669"/>
    <property type="project" value="UniProtKB-KW"/>
</dbReference>
<keyword evidence="4" id="KW-0067">ATP-binding</keyword>
<dbReference type="CDD" id="cd18791">
    <property type="entry name" value="SF2_C_RHA"/>
    <property type="match status" value="1"/>
</dbReference>
<evidence type="ECO:0000256" key="5">
    <source>
        <dbReference type="SAM" id="MobiDB-lite"/>
    </source>
</evidence>
<dbReference type="InterPro" id="IPR049614">
    <property type="entry name" value="HrpB_DEXH"/>
</dbReference>
<dbReference type="Proteomes" id="UP001144323">
    <property type="component" value="Unassembled WGS sequence"/>
</dbReference>
<evidence type="ECO:0000256" key="4">
    <source>
        <dbReference type="ARBA" id="ARBA00022840"/>
    </source>
</evidence>
<protein>
    <submittedName>
        <fullName evidence="8">ATP-dependent helicase</fullName>
    </submittedName>
</protein>
<dbReference type="EMBL" id="BSEC01000001">
    <property type="protein sequence ID" value="GLI93750.1"/>
    <property type="molecule type" value="Genomic_DNA"/>
</dbReference>
<dbReference type="InterPro" id="IPR014001">
    <property type="entry name" value="Helicase_ATP-bd"/>
</dbReference>
<dbReference type="PANTHER" id="PTHR43519:SF1">
    <property type="entry name" value="ATP-DEPENDENT RNA HELICASE HRPB"/>
    <property type="match status" value="1"/>
</dbReference>
<feature type="region of interest" description="Disordered" evidence="5">
    <location>
        <begin position="840"/>
        <end position="866"/>
    </location>
</feature>
<reference evidence="8" key="1">
    <citation type="journal article" date="2023" name="Int. J. Syst. Evol. Microbiol.">
        <title>Methylocystis iwaonis sp. nov., a type II methane-oxidizing bacterium from surface soil of a rice paddy field in Japan, and emended description of the genus Methylocystis (ex Whittenbury et al. 1970) Bowman et al. 1993.</title>
        <authorList>
            <person name="Kaise H."/>
            <person name="Sawadogo J.B."/>
            <person name="Alam M.S."/>
            <person name="Ueno C."/>
            <person name="Dianou D."/>
            <person name="Shinjo R."/>
            <person name="Asakawa S."/>
        </authorList>
    </citation>
    <scope>NUCLEOTIDE SEQUENCE</scope>
    <source>
        <strain evidence="8">LMG27198</strain>
    </source>
</reference>
<evidence type="ECO:0000256" key="3">
    <source>
        <dbReference type="ARBA" id="ARBA00022806"/>
    </source>
</evidence>
<feature type="domain" description="Helicase C-terminal" evidence="7">
    <location>
        <begin position="198"/>
        <end position="366"/>
    </location>
</feature>
<dbReference type="GO" id="GO:0004386">
    <property type="term" value="F:helicase activity"/>
    <property type="evidence" value="ECO:0007669"/>
    <property type="project" value="UniProtKB-KW"/>
</dbReference>
<dbReference type="InterPro" id="IPR010225">
    <property type="entry name" value="HrpB"/>
</dbReference>
<dbReference type="SUPFAM" id="SSF52540">
    <property type="entry name" value="P-loop containing nucleoside triphosphate hydrolases"/>
    <property type="match status" value="2"/>
</dbReference>
<evidence type="ECO:0000259" key="7">
    <source>
        <dbReference type="PROSITE" id="PS51194"/>
    </source>
</evidence>
<dbReference type="SMART" id="SM00490">
    <property type="entry name" value="HELICc"/>
    <property type="match status" value="1"/>
</dbReference>
<feature type="domain" description="Helicase ATP-binding" evidence="6">
    <location>
        <begin position="11"/>
        <end position="175"/>
    </location>
</feature>
<dbReference type="Pfam" id="PF00271">
    <property type="entry name" value="Helicase_C"/>
    <property type="match status" value="1"/>
</dbReference>
<keyword evidence="9" id="KW-1185">Reference proteome</keyword>
<comment type="caution">
    <text evidence="8">The sequence shown here is derived from an EMBL/GenBank/DDBJ whole genome shotgun (WGS) entry which is preliminary data.</text>
</comment>
<dbReference type="Pfam" id="PF00270">
    <property type="entry name" value="DEAD"/>
    <property type="match status" value="1"/>
</dbReference>
<dbReference type="FunFam" id="3.40.50.300:FF:002125">
    <property type="entry name" value="ATP-dependent helicase HrpB"/>
    <property type="match status" value="1"/>
</dbReference>
<evidence type="ECO:0000313" key="9">
    <source>
        <dbReference type="Proteomes" id="UP001144323"/>
    </source>
</evidence>
<sequence>MPIDAVLPEIQAALAASPNLVIVAPPGAGKTTRAPLALLGAPWTKGGKLILLEPRRLAARAAATRMAATLGEQVGETIGLRMRLESKVSARTRIEVVTEGVFARMILDDPALDGVAGVLFDEYHERSLDADLGLALALDVQAGLRDDLRLVAMSATLDGARVASLMGEAQTIVSEGRAFDVETRYLGRDANARIEDAVTRAVLRALREEPGSVLAFLPGQGEILRVAARLEEARLDGVDIAPLYGAMERAAQDRAISPAPAGRRKVVLATSIAETSLTIEGVRVVVDCGLSRVQMYEPDLGLSRLETVRAARASVDQRRGRAGRTGPGVCYRLWDEPQTAALPAFAAPEILAADLSSLALDLAAWGVSDPGQLNWLDPPPAPAWKEAVALDRELGALDADGRLTDTGKALRSLPLPPRLARMVLEAARRGEASRAAELAMLLSEKGLGGNDADLSHRLERLQGDGSKRAKDAKRLAGNWARLAMAALPRPQPSPAKAGRETDVSQDALSRARGQSLAVTKNADRERPLSRESGGGTGRGPVRSDEPSDGALIALAFPDRIAKSRGAKGDFLMANGRAASLPVEDPLARAPFLAVAELTGRAAQARILAACALDPEEVETIAAAQIETRDETVFDAPSASLRRRRFRRLGAIRLSEQNLSVEATEDAARALARGVAQLGVSRLSWTKGQDQLRDRVAFLRRAEGDEWPDLTDAGLGATVEDWLAPHLLGRVALADITPGDLDAALATALPYDLMRRLDLEAPSHFETPAGSRHALDYAAPNGPLLSVRVQELFGLSQHPTLARGRAPLTLELLSPAHRPIQTTRDLPSFWAGSWNEVKKEMKGRYPRHPWPDDPATAPPTTRAKPRG</sequence>
<proteinExistence type="predicted"/>
<dbReference type="Pfam" id="PF08482">
    <property type="entry name" value="HrpB_C"/>
    <property type="match status" value="1"/>
</dbReference>
<evidence type="ECO:0000259" key="6">
    <source>
        <dbReference type="PROSITE" id="PS51192"/>
    </source>
</evidence>
<dbReference type="NCBIfam" id="TIGR01970">
    <property type="entry name" value="DEAH_box_HrpB"/>
    <property type="match status" value="1"/>
</dbReference>
<evidence type="ECO:0000256" key="1">
    <source>
        <dbReference type="ARBA" id="ARBA00022741"/>
    </source>
</evidence>
<evidence type="ECO:0000313" key="8">
    <source>
        <dbReference type="EMBL" id="GLI93750.1"/>
    </source>
</evidence>
<dbReference type="PIRSF" id="PIRSF005496">
    <property type="entry name" value="ATP_hel_hrpB"/>
    <property type="match status" value="1"/>
</dbReference>
<dbReference type="InterPro" id="IPR011545">
    <property type="entry name" value="DEAD/DEAH_box_helicase_dom"/>
</dbReference>
<evidence type="ECO:0000256" key="2">
    <source>
        <dbReference type="ARBA" id="ARBA00022801"/>
    </source>
</evidence>
<dbReference type="SMART" id="SM00487">
    <property type="entry name" value="DEXDc"/>
    <property type="match status" value="1"/>
</dbReference>
<feature type="region of interest" description="Disordered" evidence="5">
    <location>
        <begin position="486"/>
        <end position="547"/>
    </location>
</feature>
<dbReference type="InterPro" id="IPR007502">
    <property type="entry name" value="Helicase-assoc_dom"/>
</dbReference>
<keyword evidence="3 8" id="KW-0347">Helicase</keyword>
<dbReference type="SMART" id="SM00847">
    <property type="entry name" value="HA2"/>
    <property type="match status" value="1"/>
</dbReference>
<organism evidence="8 9">
    <name type="scientific">Methylocystis echinoides</name>
    <dbReference type="NCBI Taxonomy" id="29468"/>
    <lineage>
        <taxon>Bacteria</taxon>
        <taxon>Pseudomonadati</taxon>
        <taxon>Pseudomonadota</taxon>
        <taxon>Alphaproteobacteria</taxon>
        <taxon>Hyphomicrobiales</taxon>
        <taxon>Methylocystaceae</taxon>
        <taxon>Methylocystis</taxon>
    </lineage>
</organism>
<dbReference type="PROSITE" id="PS51192">
    <property type="entry name" value="HELICASE_ATP_BIND_1"/>
    <property type="match status" value="1"/>
</dbReference>
<keyword evidence="1" id="KW-0547">Nucleotide-binding</keyword>
<dbReference type="PANTHER" id="PTHR43519">
    <property type="entry name" value="ATP-DEPENDENT RNA HELICASE HRPB"/>
    <property type="match status" value="1"/>
</dbReference>
<dbReference type="InterPro" id="IPR001650">
    <property type="entry name" value="Helicase_C-like"/>
</dbReference>
<accession>A0A9W6GVR9</accession>
<dbReference type="GO" id="GO:0005524">
    <property type="term" value="F:ATP binding"/>
    <property type="evidence" value="ECO:0007669"/>
    <property type="project" value="UniProtKB-KW"/>
</dbReference>
<dbReference type="GO" id="GO:0003676">
    <property type="term" value="F:nucleic acid binding"/>
    <property type="evidence" value="ECO:0007669"/>
    <property type="project" value="InterPro"/>
</dbReference>
<dbReference type="PROSITE" id="PS51194">
    <property type="entry name" value="HELICASE_CTER"/>
    <property type="match status" value="1"/>
</dbReference>
<feature type="compositionally biased region" description="Low complexity" evidence="5">
    <location>
        <begin position="852"/>
        <end position="866"/>
    </location>
</feature>